<keyword evidence="7" id="KW-0547">Nucleotide-binding</keyword>
<keyword evidence="4 7" id="KW-0833">Ubl conjugation pathway</keyword>
<accession>L5LC82</accession>
<dbReference type="PROSITE" id="PS00183">
    <property type="entry name" value="UBC_1"/>
    <property type="match status" value="1"/>
</dbReference>
<dbReference type="CDD" id="cd23801">
    <property type="entry name" value="UBCc_UBE2L3"/>
    <property type="match status" value="1"/>
</dbReference>
<evidence type="ECO:0000256" key="2">
    <source>
        <dbReference type="ARBA" id="ARBA00012486"/>
    </source>
</evidence>
<dbReference type="SMART" id="SM00212">
    <property type="entry name" value="UBCc"/>
    <property type="match status" value="1"/>
</dbReference>
<evidence type="ECO:0000313" key="9">
    <source>
        <dbReference type="EMBL" id="ELK23949.1"/>
    </source>
</evidence>
<dbReference type="PANTHER" id="PTHR24067">
    <property type="entry name" value="UBIQUITIN-CONJUGATING ENZYME E2"/>
    <property type="match status" value="1"/>
</dbReference>
<keyword evidence="3" id="KW-0808">Transferase</keyword>
<dbReference type="FunFam" id="3.10.110.10:FF:000011">
    <property type="entry name" value="Ubiquitin-conjugating enzyme E2 L3"/>
    <property type="match status" value="1"/>
</dbReference>
<evidence type="ECO:0000256" key="3">
    <source>
        <dbReference type="ARBA" id="ARBA00022679"/>
    </source>
</evidence>
<dbReference type="PROSITE" id="PS50127">
    <property type="entry name" value="UBC_2"/>
    <property type="match status" value="1"/>
</dbReference>
<dbReference type="InterPro" id="IPR023313">
    <property type="entry name" value="UBQ-conjugating_AS"/>
</dbReference>
<dbReference type="eggNOG" id="KOG0422">
    <property type="taxonomic scope" value="Eukaryota"/>
</dbReference>
<dbReference type="Pfam" id="PF00179">
    <property type="entry name" value="UQ_con"/>
    <property type="match status" value="1"/>
</dbReference>
<evidence type="ECO:0000259" key="8">
    <source>
        <dbReference type="PROSITE" id="PS50127"/>
    </source>
</evidence>
<sequence>MIQLSVTFCKVFLLSPPLLPRYCPHHHTPGSSIAPVKFLRTGPCLSQVLAEDAQEGLLGEFSDVQELEEFQKDLPQYLRNLSSDDADVLVWHALLLPEKPPYNLRAFNLRINFPEEYPMRPPTVTFTTKIYHPNVDVDGQVCLPIISNENWKPSTKTYQVLEALSVLVNNPDLGEPVRLELADLLTLDSEKFHRIAEEFTLQFGEPRPS</sequence>
<evidence type="ECO:0000256" key="7">
    <source>
        <dbReference type="RuleBase" id="RU362109"/>
    </source>
</evidence>
<dbReference type="AlphaFoldDB" id="L5LC82"/>
<dbReference type="Proteomes" id="UP000010556">
    <property type="component" value="Unassembled WGS sequence"/>
</dbReference>
<dbReference type="InterPro" id="IPR050113">
    <property type="entry name" value="Ub_conjugating_enzyme"/>
</dbReference>
<dbReference type="EC" id="2.3.2.23" evidence="2"/>
<comment type="pathway">
    <text evidence="5">Protein modification.</text>
</comment>
<feature type="active site" description="Glycyl thioester intermediate" evidence="6">
    <location>
        <position position="142"/>
    </location>
</feature>
<proteinExistence type="inferred from homology"/>
<comment type="similarity">
    <text evidence="7">Belongs to the ubiquitin-conjugating enzyme family.</text>
</comment>
<feature type="domain" description="UBC core" evidence="8">
    <location>
        <begin position="58"/>
        <end position="205"/>
    </location>
</feature>
<dbReference type="InterPro" id="IPR016135">
    <property type="entry name" value="UBQ-conjugating_enzyme/RWD"/>
</dbReference>
<evidence type="ECO:0000256" key="6">
    <source>
        <dbReference type="PROSITE-ProRule" id="PRU10133"/>
    </source>
</evidence>
<evidence type="ECO:0000313" key="10">
    <source>
        <dbReference type="Proteomes" id="UP000010556"/>
    </source>
</evidence>
<evidence type="ECO:0000256" key="1">
    <source>
        <dbReference type="ARBA" id="ARBA00000485"/>
    </source>
</evidence>
<dbReference type="GO" id="GO:0061631">
    <property type="term" value="F:ubiquitin conjugating enzyme activity"/>
    <property type="evidence" value="ECO:0007669"/>
    <property type="project" value="UniProtKB-EC"/>
</dbReference>
<dbReference type="EMBL" id="KB113170">
    <property type="protein sequence ID" value="ELK23949.1"/>
    <property type="molecule type" value="Genomic_DNA"/>
</dbReference>
<keyword evidence="10" id="KW-1185">Reference proteome</keyword>
<organism evidence="9 10">
    <name type="scientific">Myotis davidii</name>
    <name type="common">David's myotis</name>
    <dbReference type="NCBI Taxonomy" id="225400"/>
    <lineage>
        <taxon>Eukaryota</taxon>
        <taxon>Metazoa</taxon>
        <taxon>Chordata</taxon>
        <taxon>Craniata</taxon>
        <taxon>Vertebrata</taxon>
        <taxon>Euteleostomi</taxon>
        <taxon>Mammalia</taxon>
        <taxon>Eutheria</taxon>
        <taxon>Laurasiatheria</taxon>
        <taxon>Chiroptera</taxon>
        <taxon>Yangochiroptera</taxon>
        <taxon>Vespertilionidae</taxon>
        <taxon>Myotis</taxon>
    </lineage>
</organism>
<reference evidence="10" key="1">
    <citation type="journal article" date="2013" name="Science">
        <title>Comparative analysis of bat genomes provides insight into the evolution of flight and immunity.</title>
        <authorList>
            <person name="Zhang G."/>
            <person name="Cowled C."/>
            <person name="Shi Z."/>
            <person name="Huang Z."/>
            <person name="Bishop-Lilly K.A."/>
            <person name="Fang X."/>
            <person name="Wynne J.W."/>
            <person name="Xiong Z."/>
            <person name="Baker M.L."/>
            <person name="Zhao W."/>
            <person name="Tachedjian M."/>
            <person name="Zhu Y."/>
            <person name="Zhou P."/>
            <person name="Jiang X."/>
            <person name="Ng J."/>
            <person name="Yang L."/>
            <person name="Wu L."/>
            <person name="Xiao J."/>
            <person name="Feng Y."/>
            <person name="Chen Y."/>
            <person name="Sun X."/>
            <person name="Zhang Y."/>
            <person name="Marsh G.A."/>
            <person name="Crameri G."/>
            <person name="Broder C.C."/>
            <person name="Frey K.G."/>
            <person name="Wang L.F."/>
            <person name="Wang J."/>
        </authorList>
    </citation>
    <scope>NUCLEOTIDE SEQUENCE [LARGE SCALE GENOMIC DNA]</scope>
</reference>
<name>L5LC82_MYODS</name>
<protein>
    <recommendedName>
        <fullName evidence="2">E2 ubiquitin-conjugating enzyme</fullName>
        <ecNumber evidence="2">2.3.2.23</ecNumber>
    </recommendedName>
</protein>
<dbReference type="GO" id="GO:0005524">
    <property type="term" value="F:ATP binding"/>
    <property type="evidence" value="ECO:0007669"/>
    <property type="project" value="UniProtKB-UniRule"/>
</dbReference>
<dbReference type="SUPFAM" id="SSF54495">
    <property type="entry name" value="UBC-like"/>
    <property type="match status" value="1"/>
</dbReference>
<dbReference type="Gene3D" id="3.10.110.10">
    <property type="entry name" value="Ubiquitin Conjugating Enzyme"/>
    <property type="match status" value="1"/>
</dbReference>
<dbReference type="InterPro" id="IPR000608">
    <property type="entry name" value="UBC"/>
</dbReference>
<comment type="catalytic activity">
    <reaction evidence="1">
        <text>S-ubiquitinyl-[E1 ubiquitin-activating enzyme]-L-cysteine + [E2 ubiquitin-conjugating enzyme]-L-cysteine = [E1 ubiquitin-activating enzyme]-L-cysteine + S-ubiquitinyl-[E2 ubiquitin-conjugating enzyme]-L-cysteine.</text>
        <dbReference type="EC" id="2.3.2.23"/>
    </reaction>
</comment>
<keyword evidence="7" id="KW-0067">ATP-binding</keyword>
<gene>
    <name evidence="9" type="ORF">MDA_GLEAN10006107</name>
</gene>
<evidence type="ECO:0000256" key="4">
    <source>
        <dbReference type="ARBA" id="ARBA00022786"/>
    </source>
</evidence>
<evidence type="ECO:0000256" key="5">
    <source>
        <dbReference type="ARBA" id="ARBA00043952"/>
    </source>
</evidence>